<gene>
    <name evidence="1" type="ORF">JOC47_003071</name>
</gene>
<name>A0A939BTF0_9FIRM</name>
<organism evidence="1 2">
    <name type="scientific">Halanaerobacter jeridensis</name>
    <dbReference type="NCBI Taxonomy" id="706427"/>
    <lineage>
        <taxon>Bacteria</taxon>
        <taxon>Bacillati</taxon>
        <taxon>Bacillota</taxon>
        <taxon>Clostridia</taxon>
        <taxon>Halanaerobiales</taxon>
        <taxon>Halobacteroidaceae</taxon>
        <taxon>Halanaerobacter</taxon>
    </lineage>
</organism>
<evidence type="ECO:0000313" key="1">
    <source>
        <dbReference type="EMBL" id="MBM7558201.1"/>
    </source>
</evidence>
<comment type="caution">
    <text evidence="1">The sequence shown here is derived from an EMBL/GenBank/DDBJ whole genome shotgun (WGS) entry which is preliminary data.</text>
</comment>
<keyword evidence="2" id="KW-1185">Reference proteome</keyword>
<reference evidence="1" key="1">
    <citation type="submission" date="2021-01" db="EMBL/GenBank/DDBJ databases">
        <title>Genomic Encyclopedia of Type Strains, Phase IV (KMG-IV): sequencing the most valuable type-strain genomes for metagenomic binning, comparative biology and taxonomic classification.</title>
        <authorList>
            <person name="Goeker M."/>
        </authorList>
    </citation>
    <scope>NUCLEOTIDE SEQUENCE</scope>
    <source>
        <strain evidence="1">DSM 23230</strain>
    </source>
</reference>
<proteinExistence type="predicted"/>
<protein>
    <submittedName>
        <fullName evidence="1">Uncharacterized protein</fullName>
    </submittedName>
</protein>
<dbReference type="AlphaFoldDB" id="A0A939BTF0"/>
<dbReference type="EMBL" id="JAFBDQ010000035">
    <property type="protein sequence ID" value="MBM7558201.1"/>
    <property type="molecule type" value="Genomic_DNA"/>
</dbReference>
<dbReference type="Proteomes" id="UP000774000">
    <property type="component" value="Unassembled WGS sequence"/>
</dbReference>
<sequence length="38" mass="4421">MSDDLDKLVDFDRKHAFITARISTNSTNQISNNDLFNY</sequence>
<accession>A0A939BTF0</accession>
<evidence type="ECO:0000313" key="2">
    <source>
        <dbReference type="Proteomes" id="UP000774000"/>
    </source>
</evidence>